<dbReference type="PANTHER" id="PTHR46656">
    <property type="entry name" value="PUTATIVE-RELATED"/>
    <property type="match status" value="1"/>
</dbReference>
<dbReference type="EMBL" id="CP013652">
    <property type="protein sequence ID" value="ALS24669.1"/>
    <property type="molecule type" value="Genomic_DNA"/>
</dbReference>
<dbReference type="AlphaFoldDB" id="A0A0U2WB33"/>
<protein>
    <submittedName>
        <fullName evidence="1">Family 1 glycosyl transferase</fullName>
    </submittedName>
</protein>
<dbReference type="STRING" id="162209.IJ22_43830"/>
<dbReference type="PANTHER" id="PTHR46656:SF3">
    <property type="entry name" value="PUTATIVE-RELATED"/>
    <property type="match status" value="1"/>
</dbReference>
<dbReference type="Gene3D" id="3.40.50.2000">
    <property type="entry name" value="Glycogen Phosphorylase B"/>
    <property type="match status" value="1"/>
</dbReference>
<keyword evidence="2" id="KW-1185">Reference proteome</keyword>
<evidence type="ECO:0000313" key="1">
    <source>
        <dbReference type="EMBL" id="ALS24669.1"/>
    </source>
</evidence>
<evidence type="ECO:0000313" key="2">
    <source>
        <dbReference type="Proteomes" id="UP000061660"/>
    </source>
</evidence>
<reference evidence="2" key="1">
    <citation type="submission" date="2015-12" db="EMBL/GenBank/DDBJ databases">
        <title>Complete genome sequences of two moderately thermophilic Paenibacillus species.</title>
        <authorList>
            <person name="Butler R.III."/>
            <person name="Wang J."/>
            <person name="Stark B.C."/>
            <person name="Pombert J.-F."/>
        </authorList>
    </citation>
    <scope>NUCLEOTIDE SEQUENCE [LARGE SCALE GENOMIC DNA]</scope>
    <source>
        <strain evidence="2">32O-Y</strain>
    </source>
</reference>
<dbReference type="RefSeq" id="WP_062410255.1">
    <property type="nucleotide sequence ID" value="NZ_CP013652.1"/>
</dbReference>
<dbReference type="GO" id="GO:0016740">
    <property type="term" value="F:transferase activity"/>
    <property type="evidence" value="ECO:0007669"/>
    <property type="project" value="UniProtKB-KW"/>
</dbReference>
<dbReference type="CDD" id="cd03801">
    <property type="entry name" value="GT4_PimA-like"/>
    <property type="match status" value="1"/>
</dbReference>
<organism evidence="1 2">
    <name type="scientific">Paenibacillus naphthalenovorans</name>
    <dbReference type="NCBI Taxonomy" id="162209"/>
    <lineage>
        <taxon>Bacteria</taxon>
        <taxon>Bacillati</taxon>
        <taxon>Bacillota</taxon>
        <taxon>Bacilli</taxon>
        <taxon>Bacillales</taxon>
        <taxon>Paenibacillaceae</taxon>
        <taxon>Paenibacillus</taxon>
    </lineage>
</organism>
<dbReference type="OrthoDB" id="440232at2"/>
<dbReference type="SUPFAM" id="SSF53756">
    <property type="entry name" value="UDP-Glycosyltransferase/glycogen phosphorylase"/>
    <property type="match status" value="1"/>
</dbReference>
<dbReference type="PATRIC" id="fig|162209.4.peg.4627"/>
<gene>
    <name evidence="1" type="ORF">IJ22_43830</name>
</gene>
<sequence>MTAYQVVWRGPVSRASGLGIASREYVLALQRRGVDVKVDVKTHQLTRTPNRTNTLLAKFAQKPYAKNKPKVLIYHYPPNTINLKKERKRYDYIILNTVWETTKIPCCWLPNINQFDAVFVPSLHNKVAMRNSGVKVPLFIVPHGVHIHIFKPKNKKLLLKQLSGRFIFVSIFGFQHRKNPEALLRAYWEEFSSADRVALVIKTNGYSRVEKEEWIKNKIRNYKKMLRIRKKTAPVSIITHRLRQHQMKGIYTLGNVFVLPSRGEGVGLPFLESLSSGVPVIATGWGGHMDFLHSGNSFFIRYQLRPPAISMNSRHSISPTFRHLFAQKGQRWAEADIQSLKRQMRLAYRNPGLCRQKGRQGRRDMLNQSWLRAGFTLKQAIEKVIRIRRKRLFVHG</sequence>
<dbReference type="Pfam" id="PF13692">
    <property type="entry name" value="Glyco_trans_1_4"/>
    <property type="match status" value="1"/>
</dbReference>
<accession>A0A0U2WB33</accession>
<proteinExistence type="predicted"/>
<name>A0A0U2WB33_9BACL</name>
<dbReference type="Proteomes" id="UP000061660">
    <property type="component" value="Chromosome"/>
</dbReference>
<reference evidence="1 2" key="2">
    <citation type="journal article" date="2016" name="Genome Announc.">
        <title>Complete Genome Sequences of Two Interactive Moderate Thermophiles, Paenibacillus napthalenovorans 32O-Y and Paenibacillus sp. 32O-W.</title>
        <authorList>
            <person name="Butler R.R.III."/>
            <person name="Wang J."/>
            <person name="Stark B.C."/>
            <person name="Pombert J.F."/>
        </authorList>
    </citation>
    <scope>NUCLEOTIDE SEQUENCE [LARGE SCALE GENOMIC DNA]</scope>
    <source>
        <strain evidence="1 2">32O-Y</strain>
    </source>
</reference>
<dbReference type="KEGG" id="pnp:IJ22_43830"/>
<keyword evidence="1" id="KW-0808">Transferase</keyword>